<proteinExistence type="predicted"/>
<keyword evidence="1" id="KW-0812">Transmembrane</keyword>
<dbReference type="Proteomes" id="UP001558534">
    <property type="component" value="Unassembled WGS sequence"/>
</dbReference>
<organism evidence="2 3">
    <name type="scientific">Lysinibacillus xylanilyticus</name>
    <dbReference type="NCBI Taxonomy" id="582475"/>
    <lineage>
        <taxon>Bacteria</taxon>
        <taxon>Bacillati</taxon>
        <taxon>Bacillota</taxon>
        <taxon>Bacilli</taxon>
        <taxon>Bacillales</taxon>
        <taxon>Bacillaceae</taxon>
        <taxon>Lysinibacillus</taxon>
    </lineage>
</organism>
<evidence type="ECO:0000313" key="3">
    <source>
        <dbReference type="Proteomes" id="UP001558534"/>
    </source>
</evidence>
<protein>
    <submittedName>
        <fullName evidence="2">Uncharacterized protein</fullName>
    </submittedName>
</protein>
<feature type="transmembrane region" description="Helical" evidence="1">
    <location>
        <begin position="7"/>
        <end position="25"/>
    </location>
</feature>
<evidence type="ECO:0000256" key="1">
    <source>
        <dbReference type="SAM" id="Phobius"/>
    </source>
</evidence>
<comment type="caution">
    <text evidence="2">The sequence shown here is derived from an EMBL/GenBank/DDBJ whole genome shotgun (WGS) entry which is preliminary data.</text>
</comment>
<gene>
    <name evidence="2" type="ORF">AB1300_10440</name>
</gene>
<reference evidence="2 3" key="1">
    <citation type="submission" date="2024-07" db="EMBL/GenBank/DDBJ databases">
        <title>Characterization of a bacterium isolated from hydrolysated instant sea cucumber by whole-genome sequencing and metabolomics.</title>
        <authorList>
            <person name="Luo X."/>
            <person name="Zhang Z."/>
            <person name="Zheng Z."/>
            <person name="Zhang W."/>
            <person name="Ming T."/>
            <person name="Jiao L."/>
            <person name="Su X."/>
            <person name="Kong F."/>
            <person name="Xu J."/>
        </authorList>
    </citation>
    <scope>NUCLEOTIDE SEQUENCE [LARGE SCALE GENOMIC DNA]</scope>
    <source>
        <strain evidence="2 3">XL-2024</strain>
    </source>
</reference>
<keyword evidence="1" id="KW-0472">Membrane</keyword>
<dbReference type="EMBL" id="JBFRHK010000005">
    <property type="protein sequence ID" value="MEX3745553.1"/>
    <property type="molecule type" value="Genomic_DNA"/>
</dbReference>
<feature type="transmembrane region" description="Helical" evidence="1">
    <location>
        <begin position="31"/>
        <end position="52"/>
    </location>
</feature>
<dbReference type="RefSeq" id="WP_368636427.1">
    <property type="nucleotide sequence ID" value="NZ_JBFRHK010000005.1"/>
</dbReference>
<keyword evidence="1" id="KW-1133">Transmembrane helix</keyword>
<evidence type="ECO:0000313" key="2">
    <source>
        <dbReference type="EMBL" id="MEX3745553.1"/>
    </source>
</evidence>
<name>A0ABV3VXH0_9BACI</name>
<keyword evidence="3" id="KW-1185">Reference proteome</keyword>
<sequence>MKKNIFTIIKWVVAIYAVGYIVFGYPNDTYLMRAINGIMLTIFSVNIFIYLFKSIEKKLKIKTETF</sequence>
<accession>A0ABV3VXH0</accession>